<name>A0A9P5IWG4_9HELO</name>
<evidence type="ECO:0000313" key="2">
    <source>
        <dbReference type="Proteomes" id="UP000710849"/>
    </source>
</evidence>
<sequence>MRREYQRNGKIAFPGSGRLGRDASDALHYYSLHIKDDSTPMTIDILHLYLDHRDAGNKSVKPFTPFNSPASSFSQSLEHTLSSNPSLPWGSFSSGSKLSDQSANSGSKWLEGGVSVTTGMFAFGLDVTTFRL</sequence>
<dbReference type="GeneID" id="62146317"/>
<dbReference type="AlphaFoldDB" id="A0A9P5IWG4"/>
<proteinExistence type="predicted"/>
<dbReference type="RefSeq" id="XP_038736446.1">
    <property type="nucleotide sequence ID" value="XM_038873240.1"/>
</dbReference>
<comment type="caution">
    <text evidence="1">The sequence shown here is derived from an EMBL/GenBank/DDBJ whole genome shotgun (WGS) entry which is preliminary data.</text>
</comment>
<reference evidence="1 2" key="1">
    <citation type="journal article" date="2020" name="Genome Biol. Evol.">
        <title>Comparative genomics of Sclerotiniaceae.</title>
        <authorList>
            <person name="Valero Jimenez C.A."/>
            <person name="Steentjes M."/>
            <person name="Scholten O.E."/>
            <person name="Van Kan J.A.L."/>
        </authorList>
    </citation>
    <scope>NUCLEOTIDE SEQUENCE [LARGE SCALE GENOMIC DNA]</scope>
    <source>
        <strain evidence="1 2">MUCL 94</strain>
    </source>
</reference>
<accession>A0A9P5IWG4</accession>
<keyword evidence="2" id="KW-1185">Reference proteome</keyword>
<organism evidence="1 2">
    <name type="scientific">Botrytis byssoidea</name>
    <dbReference type="NCBI Taxonomy" id="139641"/>
    <lineage>
        <taxon>Eukaryota</taxon>
        <taxon>Fungi</taxon>
        <taxon>Dikarya</taxon>
        <taxon>Ascomycota</taxon>
        <taxon>Pezizomycotina</taxon>
        <taxon>Leotiomycetes</taxon>
        <taxon>Helotiales</taxon>
        <taxon>Sclerotiniaceae</taxon>
        <taxon>Botrytis</taxon>
    </lineage>
</organism>
<dbReference type="EMBL" id="RCSW01000004">
    <property type="protein sequence ID" value="KAF7951177.1"/>
    <property type="molecule type" value="Genomic_DNA"/>
</dbReference>
<dbReference type="Proteomes" id="UP000710849">
    <property type="component" value="Unassembled WGS sequence"/>
</dbReference>
<gene>
    <name evidence="1" type="ORF">EAE97_002728</name>
</gene>
<evidence type="ECO:0000313" key="1">
    <source>
        <dbReference type="EMBL" id="KAF7951177.1"/>
    </source>
</evidence>
<protein>
    <submittedName>
        <fullName evidence="1">Uncharacterized protein</fullName>
    </submittedName>
</protein>